<keyword evidence="2" id="KW-0732">Signal</keyword>
<proteinExistence type="predicted"/>
<feature type="region of interest" description="Disordered" evidence="1">
    <location>
        <begin position="23"/>
        <end position="47"/>
    </location>
</feature>
<feature type="signal peptide" evidence="2">
    <location>
        <begin position="1"/>
        <end position="18"/>
    </location>
</feature>
<evidence type="ECO:0000256" key="1">
    <source>
        <dbReference type="SAM" id="MobiDB-lite"/>
    </source>
</evidence>
<reference evidence="3 4" key="1">
    <citation type="submission" date="2020-10" db="EMBL/GenBank/DDBJ databases">
        <title>Streptomyces chromofuscus complate genome analysis.</title>
        <authorList>
            <person name="Anwar N."/>
        </authorList>
    </citation>
    <scope>NUCLEOTIDE SEQUENCE [LARGE SCALE GENOMIC DNA]</scope>
    <source>
        <strain evidence="3 4">DSM 40273</strain>
    </source>
</reference>
<organism evidence="3 4">
    <name type="scientific">Streptomyces chromofuscus</name>
    <dbReference type="NCBI Taxonomy" id="42881"/>
    <lineage>
        <taxon>Bacteria</taxon>
        <taxon>Bacillati</taxon>
        <taxon>Actinomycetota</taxon>
        <taxon>Actinomycetes</taxon>
        <taxon>Kitasatosporales</taxon>
        <taxon>Streptomycetaceae</taxon>
        <taxon>Streptomyces</taxon>
    </lineage>
</organism>
<protein>
    <recommendedName>
        <fullName evidence="5">Lipoprotein</fullName>
    </recommendedName>
</protein>
<evidence type="ECO:0008006" key="5">
    <source>
        <dbReference type="Google" id="ProtNLM"/>
    </source>
</evidence>
<dbReference type="Proteomes" id="UP000594008">
    <property type="component" value="Chromosome"/>
</dbReference>
<evidence type="ECO:0000313" key="3">
    <source>
        <dbReference type="EMBL" id="QOV42559.1"/>
    </source>
</evidence>
<gene>
    <name evidence="3" type="ORF">IPT68_22385</name>
</gene>
<sequence length="282" mass="29702">MRRIPGVVGAFLVCAALAGCSAGGDATPAEQPRQAAPARTDSASGPETPAEFLALAEKAMAGETGWTFDVKGSEELLLPGQSSGATYAATVRRTTGEPWALHSTGTIRSSRGVAEPEEIYVVDGTGYVKEGAAAWAHGPLSDPGIADKVEDPVAELDTFQGYGDTATLAERDGQAELRVRVTSAALTAVRDQGVVQKALRELTPTLTRLRAAGVAAPESEITVERAEESIVLDSSTYQVTSHTFRCVLRIPYGERSIRYRQDVTVRNTGSYQGPIVLPEGVG</sequence>
<dbReference type="KEGG" id="schf:IPT68_22385"/>
<evidence type="ECO:0000256" key="2">
    <source>
        <dbReference type="SAM" id="SignalP"/>
    </source>
</evidence>
<accession>A0A7M2T308</accession>
<name>A0A7M2T308_STRCW</name>
<dbReference type="EMBL" id="CP063374">
    <property type="protein sequence ID" value="QOV42559.1"/>
    <property type="molecule type" value="Genomic_DNA"/>
</dbReference>
<dbReference type="PROSITE" id="PS51257">
    <property type="entry name" value="PROKAR_LIPOPROTEIN"/>
    <property type="match status" value="1"/>
</dbReference>
<evidence type="ECO:0000313" key="4">
    <source>
        <dbReference type="Proteomes" id="UP000594008"/>
    </source>
</evidence>
<dbReference type="RefSeq" id="WP_189700916.1">
    <property type="nucleotide sequence ID" value="NZ_BMTA01000022.1"/>
</dbReference>
<dbReference type="AlphaFoldDB" id="A0A7M2T308"/>
<feature type="chain" id="PRO_5039700921" description="Lipoprotein" evidence="2">
    <location>
        <begin position="19"/>
        <end position="282"/>
    </location>
</feature>
<feature type="compositionally biased region" description="Low complexity" evidence="1">
    <location>
        <begin position="26"/>
        <end position="40"/>
    </location>
</feature>
<keyword evidence="4" id="KW-1185">Reference proteome</keyword>